<dbReference type="SMART" id="SM00530">
    <property type="entry name" value="HTH_XRE"/>
    <property type="match status" value="1"/>
</dbReference>
<dbReference type="InterPro" id="IPR001387">
    <property type="entry name" value="Cro/C1-type_HTH"/>
</dbReference>
<dbReference type="AlphaFoldDB" id="A0A2H0KD24"/>
<evidence type="ECO:0000313" key="4">
    <source>
        <dbReference type="Proteomes" id="UP000229342"/>
    </source>
</evidence>
<comment type="similarity">
    <text evidence="1">Belongs to the short-chain fatty acyl-CoA assimilation regulator (ScfR) family.</text>
</comment>
<name>A0A2H0KD24_9BACT</name>
<accession>A0A2H0KD24</accession>
<feature type="domain" description="HTH cro/C1-type" evidence="2">
    <location>
        <begin position="64"/>
        <end position="117"/>
    </location>
</feature>
<dbReference type="GO" id="GO:0001046">
    <property type="term" value="F:core promoter sequence-specific DNA binding"/>
    <property type="evidence" value="ECO:0007669"/>
    <property type="project" value="TreeGrafter"/>
</dbReference>
<dbReference type="SUPFAM" id="SSF47413">
    <property type="entry name" value="lambda repressor-like DNA-binding domains"/>
    <property type="match status" value="1"/>
</dbReference>
<proteinExistence type="inferred from homology"/>
<dbReference type="Gene3D" id="1.10.10.2910">
    <property type="match status" value="1"/>
</dbReference>
<sequence length="404" mass="45823">MINIKVIKTEEDYRGALKLVEELMSRDPNPDSTEGEQLSLLTALIQDYETKNVPETLPDPIEAIKFRMEQAGLKPTDLVPYIGSRSRVSEILSGKRQLTLDMVRALSNGLGIPAKVLIKKPDEKEEAEYQNWDNRLVTEMETRGYFGSASLKKSGKIELLKDFFSLTSSPFQMVGMLRKSSYRLSPLTNKHALSAWANRVVKKAQKIRVTKKYKHGSVDIRFLQELVKLSVKENGPILAQEYLKKYGIILVIEPHFSKTYLDGAAILVNKDNPIVGLTLRYDRVDNFWFTLLHELAHIARHYDSGISLFYDEIEGVKAIELDEKEKEADALAEEIILPKAKWEISPARLIPSSMAANSLASELGVHVALIAGQIRHKGNKYVYLNKIVNEAKVRNSFPKEKWNK</sequence>
<dbReference type="InterPro" id="IPR010982">
    <property type="entry name" value="Lambda_DNA-bd_dom_sf"/>
</dbReference>
<dbReference type="PANTHER" id="PTHR40455">
    <property type="entry name" value="ANTITOXIN HIGA"/>
    <property type="match status" value="1"/>
</dbReference>
<dbReference type="GO" id="GO:0006355">
    <property type="term" value="P:regulation of DNA-templated transcription"/>
    <property type="evidence" value="ECO:0007669"/>
    <property type="project" value="InterPro"/>
</dbReference>
<gene>
    <name evidence="3" type="ORF">COV91_03935</name>
</gene>
<comment type="caution">
    <text evidence="3">The sequence shown here is derived from an EMBL/GenBank/DDBJ whole genome shotgun (WGS) entry which is preliminary data.</text>
</comment>
<dbReference type="Proteomes" id="UP000229342">
    <property type="component" value="Unassembled WGS sequence"/>
</dbReference>
<dbReference type="InterPro" id="IPR039060">
    <property type="entry name" value="Antitox_HigA"/>
</dbReference>
<reference evidence="3 4" key="1">
    <citation type="submission" date="2017-09" db="EMBL/GenBank/DDBJ databases">
        <title>Depth-based differentiation of microbial function through sediment-hosted aquifers and enrichment of novel symbionts in the deep terrestrial subsurface.</title>
        <authorList>
            <person name="Probst A.J."/>
            <person name="Ladd B."/>
            <person name="Jarett J.K."/>
            <person name="Geller-Mcgrath D.E."/>
            <person name="Sieber C.M."/>
            <person name="Emerson J.B."/>
            <person name="Anantharaman K."/>
            <person name="Thomas B.C."/>
            <person name="Malmstrom R."/>
            <person name="Stieglmeier M."/>
            <person name="Klingl A."/>
            <person name="Woyke T."/>
            <person name="Ryan C.M."/>
            <person name="Banfield J.F."/>
        </authorList>
    </citation>
    <scope>NUCLEOTIDE SEQUENCE [LARGE SCALE GENOMIC DNA]</scope>
    <source>
        <strain evidence="3">CG11_big_fil_rev_8_21_14_0_20_46_11</strain>
    </source>
</reference>
<evidence type="ECO:0000256" key="1">
    <source>
        <dbReference type="ARBA" id="ARBA00007227"/>
    </source>
</evidence>
<dbReference type="CDD" id="cd00093">
    <property type="entry name" value="HTH_XRE"/>
    <property type="match status" value="1"/>
</dbReference>
<organism evidence="3 4">
    <name type="scientific">Candidatus Taylorbacteria bacterium CG11_big_fil_rev_8_21_14_0_20_46_11</name>
    <dbReference type="NCBI Taxonomy" id="1975025"/>
    <lineage>
        <taxon>Bacteria</taxon>
        <taxon>Candidatus Tayloriibacteriota</taxon>
    </lineage>
</organism>
<evidence type="ECO:0000313" key="3">
    <source>
        <dbReference type="EMBL" id="PIQ68473.1"/>
    </source>
</evidence>
<dbReference type="EMBL" id="PCVG01000049">
    <property type="protein sequence ID" value="PIQ68473.1"/>
    <property type="molecule type" value="Genomic_DNA"/>
</dbReference>
<protein>
    <submittedName>
        <fullName evidence="3">Plasmid stabilization protein</fullName>
    </submittedName>
</protein>
<dbReference type="PANTHER" id="PTHR40455:SF1">
    <property type="entry name" value="ANTITOXIN HIGA"/>
    <property type="match status" value="1"/>
</dbReference>
<dbReference type="Gene3D" id="1.10.260.40">
    <property type="entry name" value="lambda repressor-like DNA-binding domains"/>
    <property type="match status" value="1"/>
</dbReference>
<evidence type="ECO:0000259" key="2">
    <source>
        <dbReference type="PROSITE" id="PS50943"/>
    </source>
</evidence>
<dbReference type="InterPro" id="IPR010359">
    <property type="entry name" value="IrrE_HExxH"/>
</dbReference>
<dbReference type="Pfam" id="PF01381">
    <property type="entry name" value="HTH_3"/>
    <property type="match status" value="1"/>
</dbReference>
<dbReference type="PROSITE" id="PS50943">
    <property type="entry name" value="HTH_CROC1"/>
    <property type="match status" value="1"/>
</dbReference>
<dbReference type="Pfam" id="PF06114">
    <property type="entry name" value="Peptidase_M78"/>
    <property type="match status" value="1"/>
</dbReference>